<keyword evidence="3" id="KW-1185">Reference proteome</keyword>
<name>A0A4Y3VX41_9ACTN</name>
<dbReference type="Proteomes" id="UP000317881">
    <property type="component" value="Unassembled WGS sequence"/>
</dbReference>
<proteinExistence type="predicted"/>
<gene>
    <name evidence="2" type="ORF">SSP24_83400</name>
</gene>
<dbReference type="RefSeq" id="WP_229866376.1">
    <property type="nucleotide sequence ID" value="NZ_BJND01000137.1"/>
</dbReference>
<organism evidence="2 3">
    <name type="scientific">Streptomyces spinoverrucosus</name>
    <dbReference type="NCBI Taxonomy" id="284043"/>
    <lineage>
        <taxon>Bacteria</taxon>
        <taxon>Bacillati</taxon>
        <taxon>Actinomycetota</taxon>
        <taxon>Actinomycetes</taxon>
        <taxon>Kitasatosporales</taxon>
        <taxon>Streptomycetaceae</taxon>
        <taxon>Streptomyces</taxon>
    </lineage>
</organism>
<evidence type="ECO:0000313" key="2">
    <source>
        <dbReference type="EMBL" id="GEC10685.1"/>
    </source>
</evidence>
<reference evidence="2 3" key="1">
    <citation type="submission" date="2019-06" db="EMBL/GenBank/DDBJ databases">
        <title>Whole genome shotgun sequence of Streptomyces spinoverrucosus NBRC 14228.</title>
        <authorList>
            <person name="Hosoyama A."/>
            <person name="Uohara A."/>
            <person name="Ohji S."/>
            <person name="Ichikawa N."/>
        </authorList>
    </citation>
    <scope>NUCLEOTIDE SEQUENCE [LARGE SCALE GENOMIC DNA]</scope>
    <source>
        <strain evidence="2 3">NBRC 14228</strain>
    </source>
</reference>
<sequence>MRTEPDRLTQTAGHAVAAAIRSINTNGLSDPAITPALEAALTLSELAMRCGATADDIRRAGGLPASAPDRTQAEPTPGTAHRCPAAHPDDPSPCDGPPVVTVLDRNNAGADGCEHHAARLLASLEGGRVYGLPHATDGAAIRVFKAADGIRPFCWLTGAPRTEPSQLSHRENRVA</sequence>
<evidence type="ECO:0000313" key="3">
    <source>
        <dbReference type="Proteomes" id="UP000317881"/>
    </source>
</evidence>
<feature type="region of interest" description="Disordered" evidence="1">
    <location>
        <begin position="59"/>
        <end position="93"/>
    </location>
</feature>
<dbReference type="AlphaFoldDB" id="A0A4Y3VX41"/>
<dbReference type="EMBL" id="BJND01000137">
    <property type="protein sequence ID" value="GEC10685.1"/>
    <property type="molecule type" value="Genomic_DNA"/>
</dbReference>
<protein>
    <submittedName>
        <fullName evidence="2">Uncharacterized protein</fullName>
    </submittedName>
</protein>
<accession>A0A4Y3VX41</accession>
<evidence type="ECO:0000256" key="1">
    <source>
        <dbReference type="SAM" id="MobiDB-lite"/>
    </source>
</evidence>
<comment type="caution">
    <text evidence="2">The sequence shown here is derived from an EMBL/GenBank/DDBJ whole genome shotgun (WGS) entry which is preliminary data.</text>
</comment>